<protein>
    <submittedName>
        <fullName evidence="2">Uncharacterized protein</fullName>
    </submittedName>
</protein>
<evidence type="ECO:0000313" key="3">
    <source>
        <dbReference type="Proteomes" id="UP001151760"/>
    </source>
</evidence>
<name>A0ABQ5GG59_9ASTR</name>
<accession>A0ABQ5GG59</accession>
<feature type="compositionally biased region" description="Acidic residues" evidence="1">
    <location>
        <begin position="313"/>
        <end position="339"/>
    </location>
</feature>
<feature type="compositionally biased region" description="Basic and acidic residues" evidence="1">
    <location>
        <begin position="218"/>
        <end position="228"/>
    </location>
</feature>
<sequence length="515" mass="58951">MLKIFPKLLGQEFKEPLLEEEILSFIRDLGHTGEIKFLSDVNVNHMHQPWRSFAAIINQCLSGKTTALESLCLSRAQIIWGMYHNKNVDYVYLLWEDLVYQVENKNSKKNNDMYYPRFTKVIVDYFMAKDQAIPRRNKMRSLLKLLKEKRIKTSAKGDKAAKIKQSATKSKGLAVLSKVALSEADQMKLATKRSKKEFYSSHVSGSGAGNKPEVPDVPEYRSKSKEESWIFSQGEDEEENDKYNSANDNDNEDDDQENDSGETESDDDGDNFVHPNLSTYKADDQEKEKEEEKANDDDEVSSDQMVSTPPDYEISDEEENQEDDDNVMGGEQEDEEDEELYGDLNLNLDRRDAEMTNAQTNQETEEVHVTLTTEPLVVQQQSSSISSDLVSKFINPSSDTRIDSILNPNIQSDIPVNVSVSATTKTSSRIHSIRRRNPQPSHLYFGFEEGRRIMLSVRGRQLSASSRDRTNAEYFAKLIIYSGIVENLPCVQMEDAVKWLFRLKGHSFREKLKRE</sequence>
<evidence type="ECO:0000313" key="2">
    <source>
        <dbReference type="EMBL" id="GJT74186.1"/>
    </source>
</evidence>
<feature type="region of interest" description="Disordered" evidence="1">
    <location>
        <begin position="191"/>
        <end position="339"/>
    </location>
</feature>
<reference evidence="2" key="2">
    <citation type="submission" date="2022-01" db="EMBL/GenBank/DDBJ databases">
        <authorList>
            <person name="Yamashiro T."/>
            <person name="Shiraishi A."/>
            <person name="Satake H."/>
            <person name="Nakayama K."/>
        </authorList>
    </citation>
    <scope>NUCLEOTIDE SEQUENCE</scope>
</reference>
<comment type="caution">
    <text evidence="2">The sequence shown here is derived from an EMBL/GenBank/DDBJ whole genome shotgun (WGS) entry which is preliminary data.</text>
</comment>
<reference evidence="2" key="1">
    <citation type="journal article" date="2022" name="Int. J. Mol. Sci.">
        <title>Draft Genome of Tanacetum Coccineum: Genomic Comparison of Closely Related Tanacetum-Family Plants.</title>
        <authorList>
            <person name="Yamashiro T."/>
            <person name="Shiraishi A."/>
            <person name="Nakayama K."/>
            <person name="Satake H."/>
        </authorList>
    </citation>
    <scope>NUCLEOTIDE SEQUENCE</scope>
</reference>
<feature type="compositionally biased region" description="Basic and acidic residues" evidence="1">
    <location>
        <begin position="281"/>
        <end position="292"/>
    </location>
</feature>
<gene>
    <name evidence="2" type="ORF">Tco_1040911</name>
</gene>
<dbReference type="EMBL" id="BQNB010018419">
    <property type="protein sequence ID" value="GJT74186.1"/>
    <property type="molecule type" value="Genomic_DNA"/>
</dbReference>
<organism evidence="2 3">
    <name type="scientific">Tanacetum coccineum</name>
    <dbReference type="NCBI Taxonomy" id="301880"/>
    <lineage>
        <taxon>Eukaryota</taxon>
        <taxon>Viridiplantae</taxon>
        <taxon>Streptophyta</taxon>
        <taxon>Embryophyta</taxon>
        <taxon>Tracheophyta</taxon>
        <taxon>Spermatophyta</taxon>
        <taxon>Magnoliopsida</taxon>
        <taxon>eudicotyledons</taxon>
        <taxon>Gunneridae</taxon>
        <taxon>Pentapetalae</taxon>
        <taxon>asterids</taxon>
        <taxon>campanulids</taxon>
        <taxon>Asterales</taxon>
        <taxon>Asteraceae</taxon>
        <taxon>Asteroideae</taxon>
        <taxon>Anthemideae</taxon>
        <taxon>Anthemidinae</taxon>
        <taxon>Tanacetum</taxon>
    </lineage>
</organism>
<proteinExistence type="predicted"/>
<dbReference type="Proteomes" id="UP001151760">
    <property type="component" value="Unassembled WGS sequence"/>
</dbReference>
<keyword evidence="3" id="KW-1185">Reference proteome</keyword>
<evidence type="ECO:0000256" key="1">
    <source>
        <dbReference type="SAM" id="MobiDB-lite"/>
    </source>
</evidence>
<feature type="compositionally biased region" description="Acidic residues" evidence="1">
    <location>
        <begin position="249"/>
        <end position="270"/>
    </location>
</feature>